<accession>A0A554VRA2</accession>
<evidence type="ECO:0000313" key="8">
    <source>
        <dbReference type="Proteomes" id="UP000318833"/>
    </source>
</evidence>
<evidence type="ECO:0000313" key="7">
    <source>
        <dbReference type="EMBL" id="TSE11147.1"/>
    </source>
</evidence>
<keyword evidence="3 5" id="KW-1133">Transmembrane helix</keyword>
<keyword evidence="4 5" id="KW-0472">Membrane</keyword>
<dbReference type="Pfam" id="PF07291">
    <property type="entry name" value="MauE"/>
    <property type="match status" value="1"/>
</dbReference>
<keyword evidence="2 5" id="KW-0812">Transmembrane</keyword>
<evidence type="ECO:0000259" key="6">
    <source>
        <dbReference type="Pfam" id="PF07291"/>
    </source>
</evidence>
<comment type="caution">
    <text evidence="7">The sequence shown here is derived from an EMBL/GenBank/DDBJ whole genome shotgun (WGS) entry which is preliminary data.</text>
</comment>
<comment type="subcellular location">
    <subcellularLocation>
        <location evidence="1">Membrane</location>
        <topology evidence="1">Multi-pass membrane protein</topology>
    </subcellularLocation>
</comment>
<feature type="transmembrane region" description="Helical" evidence="5">
    <location>
        <begin position="80"/>
        <end position="100"/>
    </location>
</feature>
<dbReference type="NCBIfam" id="NF045576">
    <property type="entry name" value="BT_3928_fam"/>
    <property type="match status" value="1"/>
</dbReference>
<proteinExistence type="predicted"/>
<reference evidence="7 8" key="1">
    <citation type="submission" date="2019-07" db="EMBL/GenBank/DDBJ databases">
        <title>The draft genome sequence of Aquimarina algiphila M91.</title>
        <authorList>
            <person name="Meng X."/>
        </authorList>
    </citation>
    <scope>NUCLEOTIDE SEQUENCE [LARGE SCALE GENOMIC DNA]</scope>
    <source>
        <strain evidence="7 8">M91</strain>
    </source>
</reference>
<dbReference type="Pfam" id="PF20329">
    <property type="entry name" value="DUF6624"/>
    <property type="match status" value="1"/>
</dbReference>
<dbReference type="EMBL" id="VLNR01000003">
    <property type="protein sequence ID" value="TSE11147.1"/>
    <property type="molecule type" value="Genomic_DNA"/>
</dbReference>
<feature type="domain" description="Methylamine utilisation protein MauE" evidence="6">
    <location>
        <begin position="1"/>
        <end position="136"/>
    </location>
</feature>
<protein>
    <submittedName>
        <fullName evidence="7">DoxX family protein</fullName>
    </submittedName>
</protein>
<dbReference type="OrthoDB" id="648842at2"/>
<feature type="transmembrane region" description="Helical" evidence="5">
    <location>
        <begin position="149"/>
        <end position="169"/>
    </location>
</feature>
<dbReference type="GO" id="GO:0030416">
    <property type="term" value="P:methylamine metabolic process"/>
    <property type="evidence" value="ECO:0007669"/>
    <property type="project" value="InterPro"/>
</dbReference>
<dbReference type="GO" id="GO:0016020">
    <property type="term" value="C:membrane"/>
    <property type="evidence" value="ECO:0007669"/>
    <property type="project" value="UniProtKB-SubCell"/>
</dbReference>
<evidence type="ECO:0000256" key="2">
    <source>
        <dbReference type="ARBA" id="ARBA00022692"/>
    </source>
</evidence>
<dbReference type="Proteomes" id="UP000318833">
    <property type="component" value="Unassembled WGS sequence"/>
</dbReference>
<sequence>MKILVNFSRIFVAALFLFSGFIKLNDPLGFSYKLQEYFGEGVLNLEFLIPFALLIAVFLVIFEVILGITLLLGYLPKFTVWSLLLMIVFFTFLTFYSAYFNKVTDCGCFGDALPLTPWESFTKDVILLVLVLVLFFGRKYITPIHPLAIHKWVVFGSFTACLAFAYYVLMHMPAFDFRAYKVGVNIQEGMAVPDDAPKAEFAYHWKFNVNGQEKIVTTSGDYPKVDGEFIEVETETVDEGYEPPIHDFAIEKNDIDYTVEFLERENLILIVTYNLSKSEAEGFNAVRDITNKAISQGYEVIGLTASTPKDISQAKQQYDLNFDFYTTDETALKTILRSNPGIVKLKKGTIVEKLHWNDAEKLTLEKVDPPKPKVNRELKAQLDSIINLGPKSEDGSLQHDISWEQRKEIDSTQLVYVEEVFKKYGYPGKTLVGDSPTNVIALHVIMNSNKFEEYYPLIKAAGEKGEFGSDYAAMAEDLHLVKQGAAQTYGTYIETIDQKEGKPISLIWPIKDPESVNQRRKNAGLSETIEEYCQRILGVPYKLYTLEEVEGLIEKNK</sequence>
<feature type="transmembrane region" description="Helical" evidence="5">
    <location>
        <begin position="47"/>
        <end position="73"/>
    </location>
</feature>
<keyword evidence="8" id="KW-1185">Reference proteome</keyword>
<dbReference type="RefSeq" id="WP_143915360.1">
    <property type="nucleotide sequence ID" value="NZ_CANMIK010000026.1"/>
</dbReference>
<feature type="transmembrane region" description="Helical" evidence="5">
    <location>
        <begin position="120"/>
        <end position="137"/>
    </location>
</feature>
<evidence type="ECO:0000256" key="3">
    <source>
        <dbReference type="ARBA" id="ARBA00022989"/>
    </source>
</evidence>
<evidence type="ECO:0000256" key="4">
    <source>
        <dbReference type="ARBA" id="ARBA00023136"/>
    </source>
</evidence>
<dbReference type="InterPro" id="IPR009908">
    <property type="entry name" value="Methylamine_util_MauE"/>
</dbReference>
<gene>
    <name evidence="7" type="ORF">FOF46_02665</name>
</gene>
<organism evidence="7 8">
    <name type="scientific">Aquimarina algiphila</name>
    <dbReference type="NCBI Taxonomy" id="2047982"/>
    <lineage>
        <taxon>Bacteria</taxon>
        <taxon>Pseudomonadati</taxon>
        <taxon>Bacteroidota</taxon>
        <taxon>Flavobacteriia</taxon>
        <taxon>Flavobacteriales</taxon>
        <taxon>Flavobacteriaceae</taxon>
        <taxon>Aquimarina</taxon>
    </lineage>
</organism>
<dbReference type="InterPro" id="IPR046732">
    <property type="entry name" value="DUF6624"/>
</dbReference>
<evidence type="ECO:0000256" key="5">
    <source>
        <dbReference type="SAM" id="Phobius"/>
    </source>
</evidence>
<evidence type="ECO:0000256" key="1">
    <source>
        <dbReference type="ARBA" id="ARBA00004141"/>
    </source>
</evidence>
<name>A0A554VRA2_9FLAO</name>
<dbReference type="AlphaFoldDB" id="A0A554VRA2"/>